<accession>A0A0K1Q040</accession>
<gene>
    <name evidence="1" type="ORF">AKJ09_05418</name>
</gene>
<name>A0A0K1Q040_9BACT</name>
<dbReference type="Proteomes" id="UP000064967">
    <property type="component" value="Chromosome"/>
</dbReference>
<dbReference type="STRING" id="1391654.AKJ09_05418"/>
<protein>
    <submittedName>
        <fullName evidence="1">Uncharacterized protein</fullName>
    </submittedName>
</protein>
<dbReference type="RefSeq" id="WP_146649774.1">
    <property type="nucleotide sequence ID" value="NZ_CP012333.1"/>
</dbReference>
<evidence type="ECO:0000313" key="1">
    <source>
        <dbReference type="EMBL" id="AKU98754.1"/>
    </source>
</evidence>
<dbReference type="EMBL" id="CP012333">
    <property type="protein sequence ID" value="AKU98754.1"/>
    <property type="molecule type" value="Genomic_DNA"/>
</dbReference>
<dbReference type="AlphaFoldDB" id="A0A0K1Q040"/>
<keyword evidence="2" id="KW-1185">Reference proteome</keyword>
<evidence type="ECO:0000313" key="2">
    <source>
        <dbReference type="Proteomes" id="UP000064967"/>
    </source>
</evidence>
<proteinExistence type="predicted"/>
<reference evidence="1 2" key="1">
    <citation type="submission" date="2015-08" db="EMBL/GenBank/DDBJ databases">
        <authorList>
            <person name="Babu N.S."/>
            <person name="Beckwith C.J."/>
            <person name="Beseler K.G."/>
            <person name="Brison A."/>
            <person name="Carone J.V."/>
            <person name="Caskin T.P."/>
            <person name="Diamond M."/>
            <person name="Durham M.E."/>
            <person name="Foxe J.M."/>
            <person name="Go M."/>
            <person name="Henderson B.A."/>
            <person name="Jones I.B."/>
            <person name="McGettigan J.A."/>
            <person name="Micheletti S.J."/>
            <person name="Nasrallah M.E."/>
            <person name="Ortiz D."/>
            <person name="Piller C.R."/>
            <person name="Privatt S.R."/>
            <person name="Schneider S.L."/>
            <person name="Sharp S."/>
            <person name="Smith T.C."/>
            <person name="Stanton J.D."/>
            <person name="Ullery H.E."/>
            <person name="Wilson R.J."/>
            <person name="Serrano M.G."/>
            <person name="Buck G."/>
            <person name="Lee V."/>
            <person name="Wang Y."/>
            <person name="Carvalho R."/>
            <person name="Voegtly L."/>
            <person name="Shi R."/>
            <person name="Duckworth R."/>
            <person name="Johnson A."/>
            <person name="Loviza R."/>
            <person name="Walstead R."/>
            <person name="Shah Z."/>
            <person name="Kiflezghi M."/>
            <person name="Wade K."/>
            <person name="Ball S.L."/>
            <person name="Bradley K.W."/>
            <person name="Asai D.J."/>
            <person name="Bowman C.A."/>
            <person name="Russell D.A."/>
            <person name="Pope W.H."/>
            <person name="Jacobs-Sera D."/>
            <person name="Hendrix R.W."/>
            <person name="Hatfull G.F."/>
        </authorList>
    </citation>
    <scope>NUCLEOTIDE SEQUENCE [LARGE SCALE GENOMIC DNA]</scope>
    <source>
        <strain evidence="1 2">DSM 27648</strain>
    </source>
</reference>
<organism evidence="1 2">
    <name type="scientific">Labilithrix luteola</name>
    <dbReference type="NCBI Taxonomy" id="1391654"/>
    <lineage>
        <taxon>Bacteria</taxon>
        <taxon>Pseudomonadati</taxon>
        <taxon>Myxococcota</taxon>
        <taxon>Polyangia</taxon>
        <taxon>Polyangiales</taxon>
        <taxon>Labilitrichaceae</taxon>
        <taxon>Labilithrix</taxon>
    </lineage>
</organism>
<sequence>MSSANEGWLSNGCLLYRWDGTSLAMTPTAINGAPVGRVNGLWGNAAGRAWIAGEGLESGVGFAARRTTGSQP</sequence>
<dbReference type="KEGG" id="llu:AKJ09_05418"/>